<gene>
    <name evidence="1" type="ORF">SAMN05216174_109273</name>
</gene>
<dbReference type="RefSeq" id="WP_091453106.1">
    <property type="nucleotide sequence ID" value="NZ_FMZZ01000009.1"/>
</dbReference>
<protein>
    <submittedName>
        <fullName evidence="1">Uncharacterized protein</fullName>
    </submittedName>
</protein>
<evidence type="ECO:0000313" key="1">
    <source>
        <dbReference type="EMBL" id="SDD31521.1"/>
    </source>
</evidence>
<organism evidence="1 2">
    <name type="scientific">Actinokineospora iranica</name>
    <dbReference type="NCBI Taxonomy" id="1271860"/>
    <lineage>
        <taxon>Bacteria</taxon>
        <taxon>Bacillati</taxon>
        <taxon>Actinomycetota</taxon>
        <taxon>Actinomycetes</taxon>
        <taxon>Pseudonocardiales</taxon>
        <taxon>Pseudonocardiaceae</taxon>
        <taxon>Actinokineospora</taxon>
    </lineage>
</organism>
<keyword evidence="2" id="KW-1185">Reference proteome</keyword>
<dbReference type="OrthoDB" id="3400184at2"/>
<proteinExistence type="predicted"/>
<name>A0A1G6TR58_9PSEU</name>
<sequence>MDALLTVEDETGDAVGSLLAWLKLEDALRGRVRLRQAAPAPGQMGAISDTVTVAVGGGGAVTVLISSITTWLRNRRSDVTINLTIGKRKLIIDTKRVKADPDSVRLLIDTATEALRQEDPDATG</sequence>
<accession>A0A1G6TR58</accession>
<dbReference type="AlphaFoldDB" id="A0A1G6TR58"/>
<dbReference type="STRING" id="1271860.SAMN05216174_109273"/>
<dbReference type="InterPro" id="IPR045428">
    <property type="entry name" value="EACC1"/>
</dbReference>
<dbReference type="EMBL" id="FMZZ01000009">
    <property type="protein sequence ID" value="SDD31521.1"/>
    <property type="molecule type" value="Genomic_DNA"/>
</dbReference>
<evidence type="ECO:0000313" key="2">
    <source>
        <dbReference type="Proteomes" id="UP000199501"/>
    </source>
</evidence>
<dbReference type="Proteomes" id="UP000199501">
    <property type="component" value="Unassembled WGS sequence"/>
</dbReference>
<reference evidence="2" key="1">
    <citation type="submission" date="2016-10" db="EMBL/GenBank/DDBJ databases">
        <authorList>
            <person name="Varghese N."/>
            <person name="Submissions S."/>
        </authorList>
    </citation>
    <scope>NUCLEOTIDE SEQUENCE [LARGE SCALE GENOMIC DNA]</scope>
    <source>
        <strain evidence="2">IBRC-M 10403</strain>
    </source>
</reference>
<dbReference type="Pfam" id="PF19953">
    <property type="entry name" value="EACC1"/>
    <property type="match status" value="1"/>
</dbReference>